<dbReference type="EMBL" id="AC084831">
    <property type="protein sequence ID" value="AAK52155.1"/>
    <property type="molecule type" value="Genomic_DNA"/>
</dbReference>
<evidence type="ECO:0000313" key="2">
    <source>
        <dbReference type="Proteomes" id="UP000000763"/>
    </source>
</evidence>
<evidence type="ECO:0000313" key="1">
    <source>
        <dbReference type="EMBL" id="AAK52155.1"/>
    </source>
</evidence>
<protein>
    <submittedName>
        <fullName evidence="1">Uncharacterized protein</fullName>
    </submittedName>
</protein>
<accession>Q94H29</accession>
<sequence>MAAAGGHRGAGASSRRPRRCSRLWAHRVATAWGLAVSPPCPRVRLTCGAPGAGCISATIRTGLRASVAKHYRTSTCLVGYTSCGPVVEMSWHMAGVLLLGAQPWLPVSGILAVARVGSGHTQHGKERTRKFIILNTRADYMRQVGNQLGMHSDGPKLHATTSVSQAGQVPVRTGGMRLMTYSGGTTNLPDQVEYLHVQTGEIQYNLTEHIAQTQE</sequence>
<dbReference type="AlphaFoldDB" id="Q94H29"/>
<dbReference type="Proteomes" id="UP000000763">
    <property type="component" value="Chromosome 3"/>
</dbReference>
<reference evidence="2" key="2">
    <citation type="journal article" date="2008" name="Nucleic Acids Res.">
        <title>The rice annotation project database (RAP-DB): 2008 update.</title>
        <authorList>
            <consortium name="The rice annotation project (RAP)"/>
        </authorList>
    </citation>
    <scope>GENOME REANNOTATION</scope>
    <source>
        <strain evidence="2">cv. Nipponbare</strain>
    </source>
</reference>
<name>Q94H29_ORYSJ</name>
<reference evidence="2" key="1">
    <citation type="journal article" date="2005" name="Nature">
        <title>The map-based sequence of the rice genome.</title>
        <authorList>
            <consortium name="International rice genome sequencing project (IRGSP)"/>
            <person name="Matsumoto T."/>
            <person name="Wu J."/>
            <person name="Kanamori H."/>
            <person name="Katayose Y."/>
            <person name="Fujisawa M."/>
            <person name="Namiki N."/>
            <person name="Mizuno H."/>
            <person name="Yamamoto K."/>
            <person name="Antonio B.A."/>
            <person name="Baba T."/>
            <person name="Sakata K."/>
            <person name="Nagamura Y."/>
            <person name="Aoki H."/>
            <person name="Arikawa K."/>
            <person name="Arita K."/>
            <person name="Bito T."/>
            <person name="Chiden Y."/>
            <person name="Fujitsuka N."/>
            <person name="Fukunaka R."/>
            <person name="Hamada M."/>
            <person name="Harada C."/>
            <person name="Hayashi A."/>
            <person name="Hijishita S."/>
            <person name="Honda M."/>
            <person name="Hosokawa S."/>
            <person name="Ichikawa Y."/>
            <person name="Idonuma A."/>
            <person name="Iijima M."/>
            <person name="Ikeda M."/>
            <person name="Ikeno M."/>
            <person name="Ito K."/>
            <person name="Ito S."/>
            <person name="Ito T."/>
            <person name="Ito Y."/>
            <person name="Ito Y."/>
            <person name="Iwabuchi A."/>
            <person name="Kamiya K."/>
            <person name="Karasawa W."/>
            <person name="Kurita K."/>
            <person name="Katagiri S."/>
            <person name="Kikuta A."/>
            <person name="Kobayashi H."/>
            <person name="Kobayashi N."/>
            <person name="Machita K."/>
            <person name="Maehara T."/>
            <person name="Masukawa M."/>
            <person name="Mizubayashi T."/>
            <person name="Mukai Y."/>
            <person name="Nagasaki H."/>
            <person name="Nagata Y."/>
            <person name="Naito S."/>
            <person name="Nakashima M."/>
            <person name="Nakama Y."/>
            <person name="Nakamichi Y."/>
            <person name="Nakamura M."/>
            <person name="Meguro A."/>
            <person name="Negishi M."/>
            <person name="Ohta I."/>
            <person name="Ohta T."/>
            <person name="Okamoto M."/>
            <person name="Ono N."/>
            <person name="Saji S."/>
            <person name="Sakaguchi M."/>
            <person name="Sakai K."/>
            <person name="Shibata M."/>
            <person name="Shimokawa T."/>
            <person name="Song J."/>
            <person name="Takazaki Y."/>
            <person name="Terasawa K."/>
            <person name="Tsugane M."/>
            <person name="Tsuji K."/>
            <person name="Ueda S."/>
            <person name="Waki K."/>
            <person name="Yamagata H."/>
            <person name="Yamamoto M."/>
            <person name="Yamamoto S."/>
            <person name="Yamane H."/>
            <person name="Yoshiki S."/>
            <person name="Yoshihara R."/>
            <person name="Yukawa K."/>
            <person name="Zhong H."/>
            <person name="Yano M."/>
            <person name="Yuan Q."/>
            <person name="Ouyang S."/>
            <person name="Liu J."/>
            <person name="Jones K.M."/>
            <person name="Gansberger K."/>
            <person name="Moffat K."/>
            <person name="Hill J."/>
            <person name="Bera J."/>
            <person name="Fadrosh D."/>
            <person name="Jin S."/>
            <person name="Johri S."/>
            <person name="Kim M."/>
            <person name="Overton L."/>
            <person name="Reardon M."/>
            <person name="Tsitrin T."/>
            <person name="Vuong H."/>
            <person name="Weaver B."/>
            <person name="Ciecko A."/>
            <person name="Tallon L."/>
            <person name="Jackson J."/>
            <person name="Pai G."/>
            <person name="Aken S.V."/>
            <person name="Utterback T."/>
            <person name="Reidmuller S."/>
            <person name="Feldblyum T."/>
            <person name="Hsiao J."/>
            <person name="Zismann V."/>
            <person name="Iobst S."/>
            <person name="de Vazeille A.R."/>
            <person name="Buell C.R."/>
            <person name="Ying K."/>
            <person name="Li Y."/>
            <person name="Lu T."/>
            <person name="Huang Y."/>
            <person name="Zhao Q."/>
            <person name="Feng Q."/>
            <person name="Zhang L."/>
            <person name="Zhu J."/>
            <person name="Weng Q."/>
            <person name="Mu J."/>
            <person name="Lu Y."/>
            <person name="Fan D."/>
            <person name="Liu Y."/>
            <person name="Guan J."/>
            <person name="Zhang Y."/>
            <person name="Yu S."/>
            <person name="Liu X."/>
            <person name="Zhang Y."/>
            <person name="Hong G."/>
            <person name="Han B."/>
            <person name="Choisne N."/>
            <person name="Demange N."/>
            <person name="Orjeda G."/>
            <person name="Samain S."/>
            <person name="Cattolico L."/>
            <person name="Pelletier E."/>
            <person name="Couloux A."/>
            <person name="Segurens B."/>
            <person name="Wincker P."/>
            <person name="D'Hont A."/>
            <person name="Scarpelli C."/>
            <person name="Weissenbach J."/>
            <person name="Salanoubat M."/>
            <person name="Quetier F."/>
            <person name="Yu Y."/>
            <person name="Kim H.R."/>
            <person name="Rambo T."/>
            <person name="Currie J."/>
            <person name="Collura K."/>
            <person name="Luo M."/>
            <person name="Yang T."/>
            <person name="Ammiraju J.S.S."/>
            <person name="Engler F."/>
            <person name="Soderlund C."/>
            <person name="Wing R.A."/>
            <person name="Palmer L.E."/>
            <person name="de la Bastide M."/>
            <person name="Spiegel L."/>
            <person name="Nascimento L."/>
            <person name="Zutavern T."/>
            <person name="O'Shaughnessy A."/>
            <person name="Dike S."/>
            <person name="Dedhia N."/>
            <person name="Preston R."/>
            <person name="Balija V."/>
            <person name="McCombie W.R."/>
            <person name="Chow T."/>
            <person name="Chen H."/>
            <person name="Chung M."/>
            <person name="Chen C."/>
            <person name="Shaw J."/>
            <person name="Wu H."/>
            <person name="Hsiao K."/>
            <person name="Chao Y."/>
            <person name="Chu M."/>
            <person name="Cheng C."/>
            <person name="Hour A."/>
            <person name="Lee P."/>
            <person name="Lin S."/>
            <person name="Lin Y."/>
            <person name="Liou J."/>
            <person name="Liu S."/>
            <person name="Hsing Y."/>
            <person name="Raghuvanshi S."/>
            <person name="Mohanty A."/>
            <person name="Bharti A.K."/>
            <person name="Gaur A."/>
            <person name="Gupta V."/>
            <person name="Kumar D."/>
            <person name="Ravi V."/>
            <person name="Vij S."/>
            <person name="Kapur A."/>
            <person name="Khurana P."/>
            <person name="Khurana P."/>
            <person name="Khurana J.P."/>
            <person name="Tyagi A.K."/>
            <person name="Gaikwad K."/>
            <person name="Singh A."/>
            <person name="Dalal V."/>
            <person name="Srivastava S."/>
            <person name="Dixit A."/>
            <person name="Pal A.K."/>
            <person name="Ghazi I.A."/>
            <person name="Yadav M."/>
            <person name="Pandit A."/>
            <person name="Bhargava A."/>
            <person name="Sureshbabu K."/>
            <person name="Batra K."/>
            <person name="Sharma T.R."/>
            <person name="Mohapatra T."/>
            <person name="Singh N.K."/>
            <person name="Messing J."/>
            <person name="Nelson A.B."/>
            <person name="Fuks G."/>
            <person name="Kavchok S."/>
            <person name="Keizer G."/>
            <person name="Linton E."/>
            <person name="Llaca V."/>
            <person name="Song R."/>
            <person name="Tanyolac B."/>
            <person name="Young S."/>
            <person name="Ho-Il K."/>
            <person name="Hahn J.H."/>
            <person name="Sangsakoo G."/>
            <person name="Vanavichit A."/>
            <person name="de Mattos Luiz.A.T."/>
            <person name="Zimmer P.D."/>
            <person name="Malone G."/>
            <person name="Dellagostin O."/>
            <person name="de Oliveira A.C."/>
            <person name="Bevan M."/>
            <person name="Bancroft I."/>
            <person name="Minx P."/>
            <person name="Cordum H."/>
            <person name="Wilson R."/>
            <person name="Cheng Z."/>
            <person name="Jin W."/>
            <person name="Jiang J."/>
            <person name="Leong S.A."/>
            <person name="Iwama H."/>
            <person name="Gojobori T."/>
            <person name="Itoh T."/>
            <person name="Niimura Y."/>
            <person name="Fujii Y."/>
            <person name="Habara T."/>
            <person name="Sakai H."/>
            <person name="Sato Y."/>
            <person name="Wilson G."/>
            <person name="Kumar K."/>
            <person name="McCouch S."/>
            <person name="Juretic N."/>
            <person name="Hoen D."/>
            <person name="Wright S."/>
            <person name="Bruskiewich R."/>
            <person name="Bureau T."/>
            <person name="Miyao A."/>
            <person name="Hirochika H."/>
            <person name="Nishikawa T."/>
            <person name="Kadowaki K."/>
            <person name="Sugiura M."/>
            <person name="Burr B."/>
            <person name="Sasaki T."/>
        </authorList>
    </citation>
    <scope>NUCLEOTIDE SEQUENCE [LARGE SCALE GENOMIC DNA]</scope>
    <source>
        <strain evidence="2">cv. Nipponbare</strain>
    </source>
</reference>
<proteinExistence type="predicted"/>
<gene>
    <name evidence="1" type="primary">OSJNBa0077G22.21</name>
</gene>
<organism evidence="1 2">
    <name type="scientific">Oryza sativa subsp. japonica</name>
    <name type="common">Rice</name>
    <dbReference type="NCBI Taxonomy" id="39947"/>
    <lineage>
        <taxon>Eukaryota</taxon>
        <taxon>Viridiplantae</taxon>
        <taxon>Streptophyta</taxon>
        <taxon>Embryophyta</taxon>
        <taxon>Tracheophyta</taxon>
        <taxon>Spermatophyta</taxon>
        <taxon>Magnoliopsida</taxon>
        <taxon>Liliopsida</taxon>
        <taxon>Poales</taxon>
        <taxon>Poaceae</taxon>
        <taxon>BOP clade</taxon>
        <taxon>Oryzoideae</taxon>
        <taxon>Oryzeae</taxon>
        <taxon>Oryzinae</taxon>
        <taxon>Oryza</taxon>
        <taxon>Oryza sativa</taxon>
    </lineage>
</organism>